<dbReference type="InterPro" id="IPR016088">
    <property type="entry name" value="Chalcone_isomerase_3-sand"/>
</dbReference>
<dbReference type="SUPFAM" id="SSF54626">
    <property type="entry name" value="Chalcone isomerase"/>
    <property type="match status" value="1"/>
</dbReference>
<evidence type="ECO:0000313" key="2">
    <source>
        <dbReference type="EMBL" id="ABW66164.1"/>
    </source>
</evidence>
<dbReference type="Gene3D" id="3.50.70.10">
    <property type="match status" value="1"/>
</dbReference>
<protein>
    <recommendedName>
        <fullName evidence="1">Chalcone isomerase domain-containing protein</fullName>
    </recommendedName>
</protein>
<gene>
    <name evidence="2" type="ordered locus">Dole_0354</name>
</gene>
<dbReference type="InterPro" id="IPR036298">
    <property type="entry name" value="Chalcone_isomerase_sf"/>
</dbReference>
<dbReference type="RefSeq" id="WP_012173783.1">
    <property type="nucleotide sequence ID" value="NC_009943.1"/>
</dbReference>
<dbReference type="InterPro" id="IPR016087">
    <property type="entry name" value="Chalcone_isomerase"/>
</dbReference>
<organism evidence="2 3">
    <name type="scientific">Desulfosudis oleivorans (strain DSM 6200 / JCM 39069 / Hxd3)</name>
    <name type="common">Desulfococcus oleovorans</name>
    <dbReference type="NCBI Taxonomy" id="96561"/>
    <lineage>
        <taxon>Bacteria</taxon>
        <taxon>Pseudomonadati</taxon>
        <taxon>Thermodesulfobacteriota</taxon>
        <taxon>Desulfobacteria</taxon>
        <taxon>Desulfobacterales</taxon>
        <taxon>Desulfosudaceae</taxon>
        <taxon>Desulfosudis</taxon>
    </lineage>
</organism>
<keyword evidence="3" id="KW-1185">Reference proteome</keyword>
<dbReference type="HOGENOM" id="CLU_102167_0_0_7"/>
<dbReference type="KEGG" id="dol:Dole_0354"/>
<feature type="domain" description="Chalcone isomerase" evidence="1">
    <location>
        <begin position="31"/>
        <end position="191"/>
    </location>
</feature>
<evidence type="ECO:0000259" key="1">
    <source>
        <dbReference type="Pfam" id="PF16036"/>
    </source>
</evidence>
<accession>A8ZT00</accession>
<dbReference type="OrthoDB" id="9795336at2"/>
<sequence>MRIMPKQRFINRLVTTWVLIFCFTTGLYGAQVNGADFEKAVYVSEKRLTLRGAGLLRYLVVIKAYAGAFYLEAGLPPDRALENVTRQLVLHYFHAIPAEDFATATTTMIEKNVTPDQFARLAPLVDRMNALYRDVAPGDRYTATYIPESGTELALNGQALGTVPGAAFSRAFFSIWIGENPIDKGFRNDLLKGLAP</sequence>
<dbReference type="Pfam" id="PF16036">
    <property type="entry name" value="Chalcone_3"/>
    <property type="match status" value="1"/>
</dbReference>
<evidence type="ECO:0000313" key="3">
    <source>
        <dbReference type="Proteomes" id="UP000008561"/>
    </source>
</evidence>
<dbReference type="eggNOG" id="ENOG5032VQP">
    <property type="taxonomic scope" value="Bacteria"/>
</dbReference>
<dbReference type="Proteomes" id="UP000008561">
    <property type="component" value="Chromosome"/>
</dbReference>
<dbReference type="STRING" id="96561.Dole_0354"/>
<reference evidence="2 3" key="1">
    <citation type="submission" date="2007-10" db="EMBL/GenBank/DDBJ databases">
        <title>Complete sequence of Desulfococcus oleovorans Hxd3.</title>
        <authorList>
            <consortium name="US DOE Joint Genome Institute"/>
            <person name="Copeland A."/>
            <person name="Lucas S."/>
            <person name="Lapidus A."/>
            <person name="Barry K."/>
            <person name="Glavina del Rio T."/>
            <person name="Dalin E."/>
            <person name="Tice H."/>
            <person name="Pitluck S."/>
            <person name="Kiss H."/>
            <person name="Brettin T."/>
            <person name="Bruce D."/>
            <person name="Detter J.C."/>
            <person name="Han C."/>
            <person name="Schmutz J."/>
            <person name="Larimer F."/>
            <person name="Land M."/>
            <person name="Hauser L."/>
            <person name="Kyrpides N."/>
            <person name="Kim E."/>
            <person name="Wawrik B."/>
            <person name="Richardson P."/>
        </authorList>
    </citation>
    <scope>NUCLEOTIDE SEQUENCE [LARGE SCALE GENOMIC DNA]</scope>
    <source>
        <strain evidence="3">DSM 6200 / JCM 39069 / Hxd3</strain>
    </source>
</reference>
<dbReference type="EMBL" id="CP000859">
    <property type="protein sequence ID" value="ABW66164.1"/>
    <property type="molecule type" value="Genomic_DNA"/>
</dbReference>
<name>A8ZT00_DESOH</name>
<dbReference type="GO" id="GO:0016872">
    <property type="term" value="F:intramolecular lyase activity"/>
    <property type="evidence" value="ECO:0007669"/>
    <property type="project" value="InterPro"/>
</dbReference>
<proteinExistence type="predicted"/>
<dbReference type="AlphaFoldDB" id="A8ZT00"/>